<evidence type="ECO:0000313" key="2">
    <source>
        <dbReference type="Proteomes" id="UP000178417"/>
    </source>
</evidence>
<dbReference type="EMBL" id="MEUB01000033">
    <property type="protein sequence ID" value="OGC22051.1"/>
    <property type="molecule type" value="Genomic_DNA"/>
</dbReference>
<dbReference type="AlphaFoldDB" id="A0A1F4SNN1"/>
<reference evidence="1 2" key="1">
    <citation type="journal article" date="2016" name="Nat. Commun.">
        <title>Thousands of microbial genomes shed light on interconnected biogeochemical processes in an aquifer system.</title>
        <authorList>
            <person name="Anantharaman K."/>
            <person name="Brown C.T."/>
            <person name="Hug L.A."/>
            <person name="Sharon I."/>
            <person name="Castelle C.J."/>
            <person name="Probst A.J."/>
            <person name="Thomas B.C."/>
            <person name="Singh A."/>
            <person name="Wilkins M.J."/>
            <person name="Karaoz U."/>
            <person name="Brodie E.L."/>
            <person name="Williams K.H."/>
            <person name="Hubbard S.S."/>
            <person name="Banfield J.F."/>
        </authorList>
    </citation>
    <scope>NUCLEOTIDE SEQUENCE [LARGE SCALE GENOMIC DNA]</scope>
</reference>
<evidence type="ECO:0000313" key="1">
    <source>
        <dbReference type="EMBL" id="OGC22051.1"/>
    </source>
</evidence>
<organism evidence="1 2">
    <name type="scientific">candidate division WOR-1 bacterium RIFOXYB2_FULL_37_13</name>
    <dbReference type="NCBI Taxonomy" id="1802579"/>
    <lineage>
        <taxon>Bacteria</taxon>
        <taxon>Bacillati</taxon>
        <taxon>Saganbacteria</taxon>
    </lineage>
</organism>
<name>A0A1F4SNN1_UNCSA</name>
<gene>
    <name evidence="1" type="ORF">A2310_07125</name>
</gene>
<comment type="caution">
    <text evidence="1">The sequence shown here is derived from an EMBL/GenBank/DDBJ whole genome shotgun (WGS) entry which is preliminary data.</text>
</comment>
<dbReference type="Proteomes" id="UP000178417">
    <property type="component" value="Unassembled WGS sequence"/>
</dbReference>
<proteinExistence type="predicted"/>
<accession>A0A1F4SNN1</accession>
<sequence>MLHLFNNRKIRSFERYLLPARSIKGSRSAQSTDKLPRERVLAPLPQEKILEWIQSQNHDINLRTSMRDSEQVAFALGWTELRGFTDAEILTSIGFKHNRRGLYLLNISTFFQYWERADAIPFGSREDSFSTPADKFVIALMRLAPLKYVVEKPTYLQVLEMMYHAKGIISFVVSNVIEKKESKLPKKTKPIFLPLFVAAPFPKDFFGIESDEKPHRKDLNKKGLGEWFFIRYAINLTSAYYIDFFNIEDESTIIISQLQQTAQRLWPDNYGTQRNYIATVLKNLCLTYVIPKKSGKYCNLG</sequence>
<protein>
    <submittedName>
        <fullName evidence="1">Uncharacterized protein</fullName>
    </submittedName>
</protein>